<organism evidence="1">
    <name type="scientific">marine metagenome</name>
    <dbReference type="NCBI Taxonomy" id="408172"/>
    <lineage>
        <taxon>unclassified sequences</taxon>
        <taxon>metagenomes</taxon>
        <taxon>ecological metagenomes</taxon>
    </lineage>
</organism>
<reference evidence="1" key="1">
    <citation type="submission" date="2018-05" db="EMBL/GenBank/DDBJ databases">
        <authorList>
            <person name="Lanie J.A."/>
            <person name="Ng W.-L."/>
            <person name="Kazmierczak K.M."/>
            <person name="Andrzejewski T.M."/>
            <person name="Davidsen T.M."/>
            <person name="Wayne K.J."/>
            <person name="Tettelin H."/>
            <person name="Glass J.I."/>
            <person name="Rusch D."/>
            <person name="Podicherti R."/>
            <person name="Tsui H.-C.T."/>
            <person name="Winkler M.E."/>
        </authorList>
    </citation>
    <scope>NUCLEOTIDE SEQUENCE</scope>
</reference>
<gene>
    <name evidence="1" type="ORF">METZ01_LOCUS285218</name>
</gene>
<protein>
    <submittedName>
        <fullName evidence="1">Uncharacterized protein</fullName>
    </submittedName>
</protein>
<accession>A0A382L613</accession>
<name>A0A382L613_9ZZZZ</name>
<sequence>MANIYDKRSLKHAGYNEGTKIETIIDHHEVNRDLSSGTTLTVVSIAHYPTRLIAVDNSGLEWTLPIHSIRLYESAKSISDIDSDVKE</sequence>
<dbReference type="EMBL" id="UINC01085122">
    <property type="protein sequence ID" value="SVC32364.1"/>
    <property type="molecule type" value="Genomic_DNA"/>
</dbReference>
<dbReference type="AlphaFoldDB" id="A0A382L613"/>
<proteinExistence type="predicted"/>
<evidence type="ECO:0000313" key="1">
    <source>
        <dbReference type="EMBL" id="SVC32364.1"/>
    </source>
</evidence>